<dbReference type="Gene3D" id="3.20.20.410">
    <property type="entry name" value="Protein of unknown function UPF0759"/>
    <property type="match status" value="1"/>
</dbReference>
<dbReference type="InterPro" id="IPR002763">
    <property type="entry name" value="DUF72"/>
</dbReference>
<comment type="caution">
    <text evidence="1">The sequence shown here is derived from an EMBL/GenBank/DDBJ whole genome shotgun (WGS) entry which is preliminary data.</text>
</comment>
<dbReference type="Proteomes" id="UP000076964">
    <property type="component" value="Unassembled WGS sequence"/>
</dbReference>
<dbReference type="InterPro" id="IPR036520">
    <property type="entry name" value="UPF0759_sf"/>
</dbReference>
<evidence type="ECO:0000313" key="2">
    <source>
        <dbReference type="Proteomes" id="UP000076964"/>
    </source>
</evidence>
<protein>
    <recommendedName>
        <fullName evidence="3">DUF72 domain-containing protein</fullName>
    </recommendedName>
</protein>
<evidence type="ECO:0000313" key="1">
    <source>
        <dbReference type="EMBL" id="OAG27392.1"/>
    </source>
</evidence>
<dbReference type="RefSeq" id="WP_068542438.1">
    <property type="nucleotide sequence ID" value="NZ_LSFI01000031.1"/>
</dbReference>
<organism evidence="1 2">
    <name type="scientific">Thermodesulfatator autotrophicus</name>
    <dbReference type="NCBI Taxonomy" id="1795632"/>
    <lineage>
        <taxon>Bacteria</taxon>
        <taxon>Pseudomonadati</taxon>
        <taxon>Thermodesulfobacteriota</taxon>
        <taxon>Thermodesulfobacteria</taxon>
        <taxon>Thermodesulfobacteriales</taxon>
        <taxon>Thermodesulfatatoraceae</taxon>
        <taxon>Thermodesulfatator</taxon>
    </lineage>
</organism>
<proteinExistence type="predicted"/>
<dbReference type="PANTHER" id="PTHR30348:SF4">
    <property type="entry name" value="DUF72 DOMAIN-CONTAINING PROTEIN"/>
    <property type="match status" value="1"/>
</dbReference>
<reference evidence="1 2" key="1">
    <citation type="submission" date="2016-02" db="EMBL/GenBank/DDBJ databases">
        <title>Draft genome sequence of Thermodesulfatator sp. S606.</title>
        <authorList>
            <person name="Lai Q."/>
            <person name="Cao J."/>
            <person name="Dupont S."/>
            <person name="Shao Z."/>
            <person name="Jebbar M."/>
            <person name="Alain K."/>
        </authorList>
    </citation>
    <scope>NUCLEOTIDE SEQUENCE [LARGE SCALE GENOMIC DNA]</scope>
    <source>
        <strain evidence="1 2">S606</strain>
    </source>
</reference>
<dbReference type="EMBL" id="LSFI01000031">
    <property type="protein sequence ID" value="OAG27392.1"/>
    <property type="molecule type" value="Genomic_DNA"/>
</dbReference>
<evidence type="ECO:0008006" key="3">
    <source>
        <dbReference type="Google" id="ProtNLM"/>
    </source>
</evidence>
<dbReference type="Pfam" id="PF01904">
    <property type="entry name" value="DUF72"/>
    <property type="match status" value="1"/>
</dbReference>
<name>A0A177E842_9BACT</name>
<dbReference type="AlphaFoldDB" id="A0A177E842"/>
<keyword evidence="2" id="KW-1185">Reference proteome</keyword>
<dbReference type="OrthoDB" id="9780310at2"/>
<accession>A0A177E842</accession>
<dbReference type="SUPFAM" id="SSF117396">
    <property type="entry name" value="TM1631-like"/>
    <property type="match status" value="1"/>
</dbReference>
<gene>
    <name evidence="1" type="ORF">TH606_07275</name>
</gene>
<dbReference type="STRING" id="1795632.TH606_07275"/>
<dbReference type="PANTHER" id="PTHR30348">
    <property type="entry name" value="UNCHARACTERIZED PROTEIN YECE"/>
    <property type="match status" value="1"/>
</dbReference>
<sequence length="255" mass="30131">MKKIYVGTCGQVVSWKKFFELYSALEINATFYKFPSDRQISNWHKHIATGKEKGAFVSFKAHQLFTHPVSSPTWKRSEFGPEERKKIKDQVGCLKLNDFTINYLEKTRELAQNILADFVLFQLPATCAAQKENFIIFFKEVSNFLACSKGIEIRWEDLDLLDKLYGALGVVPVFDPFLWPGLREYFFPYIDFLYLRLHGQKDERGRLIYNYRYQDEELNQLKSWLFEAKASKIVVLFNNVYMKEDALRFKEMLTF</sequence>